<evidence type="ECO:0000256" key="3">
    <source>
        <dbReference type="ARBA" id="ARBA00022989"/>
    </source>
</evidence>
<dbReference type="GO" id="GO:0005886">
    <property type="term" value="C:plasma membrane"/>
    <property type="evidence" value="ECO:0007669"/>
    <property type="project" value="UniProtKB-SubCell"/>
</dbReference>
<dbReference type="Proteomes" id="UP000644507">
    <property type="component" value="Unassembled WGS sequence"/>
</dbReference>
<proteinExistence type="inferred from homology"/>
<name>A0A918WH16_9BACT</name>
<dbReference type="PANTHER" id="PTHR43701:SF2">
    <property type="entry name" value="MEMBRANE TRANSPORTER PROTEIN YJNA-RELATED"/>
    <property type="match status" value="1"/>
</dbReference>
<keyword evidence="3 5" id="KW-1133">Transmembrane helix</keyword>
<evidence type="ECO:0000256" key="2">
    <source>
        <dbReference type="ARBA" id="ARBA00022692"/>
    </source>
</evidence>
<gene>
    <name evidence="6" type="ORF">GCM10007100_10550</name>
</gene>
<dbReference type="AlphaFoldDB" id="A0A918WH16"/>
<dbReference type="InterPro" id="IPR051598">
    <property type="entry name" value="TSUP/Inactive_protease-like"/>
</dbReference>
<feature type="transmembrane region" description="Helical" evidence="5">
    <location>
        <begin position="223"/>
        <end position="241"/>
    </location>
</feature>
<feature type="transmembrane region" description="Helical" evidence="5">
    <location>
        <begin position="134"/>
        <end position="156"/>
    </location>
</feature>
<protein>
    <recommendedName>
        <fullName evidence="5">Probable membrane transporter protein</fullName>
    </recommendedName>
</protein>
<evidence type="ECO:0000313" key="7">
    <source>
        <dbReference type="Proteomes" id="UP000644507"/>
    </source>
</evidence>
<evidence type="ECO:0000256" key="4">
    <source>
        <dbReference type="ARBA" id="ARBA00023136"/>
    </source>
</evidence>
<comment type="caution">
    <text evidence="6">The sequence shown here is derived from an EMBL/GenBank/DDBJ whole genome shotgun (WGS) entry which is preliminary data.</text>
</comment>
<keyword evidence="4 5" id="KW-0472">Membrane</keyword>
<keyword evidence="2 5" id="KW-0812">Transmembrane</keyword>
<feature type="transmembrane region" description="Helical" evidence="5">
    <location>
        <begin position="72"/>
        <end position="90"/>
    </location>
</feature>
<dbReference type="Pfam" id="PF01925">
    <property type="entry name" value="TauE"/>
    <property type="match status" value="1"/>
</dbReference>
<dbReference type="InterPro" id="IPR002781">
    <property type="entry name" value="TM_pro_TauE-like"/>
</dbReference>
<dbReference type="RefSeq" id="WP_189568015.1">
    <property type="nucleotide sequence ID" value="NZ_BMXI01000003.1"/>
</dbReference>
<evidence type="ECO:0000256" key="1">
    <source>
        <dbReference type="ARBA" id="ARBA00004141"/>
    </source>
</evidence>
<evidence type="ECO:0000256" key="5">
    <source>
        <dbReference type="RuleBase" id="RU363041"/>
    </source>
</evidence>
<dbReference type="EMBL" id="BMXI01000003">
    <property type="protein sequence ID" value="GHC46778.1"/>
    <property type="molecule type" value="Genomic_DNA"/>
</dbReference>
<feature type="transmembrane region" description="Helical" evidence="5">
    <location>
        <begin position="192"/>
        <end position="211"/>
    </location>
</feature>
<organism evidence="6 7">
    <name type="scientific">Roseibacillus persicicus</name>
    <dbReference type="NCBI Taxonomy" id="454148"/>
    <lineage>
        <taxon>Bacteria</taxon>
        <taxon>Pseudomonadati</taxon>
        <taxon>Verrucomicrobiota</taxon>
        <taxon>Verrucomicrobiia</taxon>
        <taxon>Verrucomicrobiales</taxon>
        <taxon>Verrucomicrobiaceae</taxon>
        <taxon>Roseibacillus</taxon>
    </lineage>
</organism>
<feature type="transmembrane region" description="Helical" evidence="5">
    <location>
        <begin position="97"/>
        <end position="114"/>
    </location>
</feature>
<keyword evidence="5" id="KW-1003">Cell membrane</keyword>
<feature type="transmembrane region" description="Helical" evidence="5">
    <location>
        <begin position="42"/>
        <end position="60"/>
    </location>
</feature>
<keyword evidence="7" id="KW-1185">Reference proteome</keyword>
<feature type="transmembrane region" description="Helical" evidence="5">
    <location>
        <begin position="6"/>
        <end position="35"/>
    </location>
</feature>
<feature type="transmembrane region" description="Helical" evidence="5">
    <location>
        <begin position="168"/>
        <end position="186"/>
    </location>
</feature>
<comment type="subcellular location">
    <subcellularLocation>
        <location evidence="5">Cell membrane</location>
        <topology evidence="5">Multi-pass membrane protein</topology>
    </subcellularLocation>
    <subcellularLocation>
        <location evidence="1">Membrane</location>
        <topology evidence="1">Multi-pass membrane protein</topology>
    </subcellularLocation>
</comment>
<sequence>MTIYAIVGALVIGLTLGLTGAGGSIITLPVLVYLAKISPLEAVPMSLLIVGAAALTGALQRLSNKEICLPTAGVFAVSGMVGAVGGARLTPLVSPQVLMLIFAALMLFVAIQMFRPKSEASERTEKSWQSKAAAGLGVGVLTGFIGVGGGFLLVPALLKFGGLKMKEAVGSSLAIIFFNCIAGFLSHLGQTSLNWTLSGTYAGLAVIGVLLGTHFSTKLPARVLRRGFATMVVITGGFVLWKNLGS</sequence>
<reference evidence="6" key="1">
    <citation type="journal article" date="2014" name="Int. J. Syst. Evol. Microbiol.">
        <title>Complete genome sequence of Corynebacterium casei LMG S-19264T (=DSM 44701T), isolated from a smear-ripened cheese.</title>
        <authorList>
            <consortium name="US DOE Joint Genome Institute (JGI-PGF)"/>
            <person name="Walter F."/>
            <person name="Albersmeier A."/>
            <person name="Kalinowski J."/>
            <person name="Ruckert C."/>
        </authorList>
    </citation>
    <scope>NUCLEOTIDE SEQUENCE</scope>
    <source>
        <strain evidence="6">KCTC 12988</strain>
    </source>
</reference>
<reference evidence="6" key="2">
    <citation type="submission" date="2020-09" db="EMBL/GenBank/DDBJ databases">
        <authorList>
            <person name="Sun Q."/>
            <person name="Kim S."/>
        </authorList>
    </citation>
    <scope>NUCLEOTIDE SEQUENCE</scope>
    <source>
        <strain evidence="6">KCTC 12988</strain>
    </source>
</reference>
<comment type="similarity">
    <text evidence="5">Belongs to the 4-toluene sulfonate uptake permease (TSUP) (TC 2.A.102) family.</text>
</comment>
<dbReference type="PANTHER" id="PTHR43701">
    <property type="entry name" value="MEMBRANE TRANSPORTER PROTEIN MJ0441-RELATED"/>
    <property type="match status" value="1"/>
</dbReference>
<evidence type="ECO:0000313" key="6">
    <source>
        <dbReference type="EMBL" id="GHC46778.1"/>
    </source>
</evidence>
<accession>A0A918WH16</accession>